<dbReference type="InterPro" id="IPR001841">
    <property type="entry name" value="Znf_RING"/>
</dbReference>
<evidence type="ECO:0000259" key="2">
    <source>
        <dbReference type="PROSITE" id="PS50089"/>
    </source>
</evidence>
<dbReference type="PROSITE" id="PS50089">
    <property type="entry name" value="ZF_RING_2"/>
    <property type="match status" value="1"/>
</dbReference>
<dbReference type="EMBL" id="CAJJDO010000068">
    <property type="protein sequence ID" value="CAD8177738.1"/>
    <property type="molecule type" value="Genomic_DNA"/>
</dbReference>
<reference evidence="3" key="1">
    <citation type="submission" date="2021-01" db="EMBL/GenBank/DDBJ databases">
        <authorList>
            <consortium name="Genoscope - CEA"/>
            <person name="William W."/>
        </authorList>
    </citation>
    <scope>NUCLEOTIDE SEQUENCE</scope>
</reference>
<keyword evidence="4" id="KW-1185">Reference proteome</keyword>
<sequence length="137" mass="16132">MMLIPLKIKKTLILLTNQKENLVQDIFECDFLDITPNDGNFCITKAQNKQQIQYFSSSRLNKFMCKICISKIKNNQSVIKISCQHIFHEQCFKKYAMSFMKQQSFILTCKICNEGVDVDKQELYLIKEVKSKVQYKN</sequence>
<accession>A0A8S1VIL4</accession>
<protein>
    <recommendedName>
        <fullName evidence="2">RING-type domain-containing protein</fullName>
    </recommendedName>
</protein>
<comment type="caution">
    <text evidence="3">The sequence shown here is derived from an EMBL/GenBank/DDBJ whole genome shotgun (WGS) entry which is preliminary data.</text>
</comment>
<dbReference type="Proteomes" id="UP000689195">
    <property type="component" value="Unassembled WGS sequence"/>
</dbReference>
<dbReference type="AlphaFoldDB" id="A0A8S1VIL4"/>
<gene>
    <name evidence="3" type="ORF">PPENT_87.1.T0680058</name>
</gene>
<keyword evidence="1" id="KW-0863">Zinc-finger</keyword>
<evidence type="ECO:0000313" key="4">
    <source>
        <dbReference type="Proteomes" id="UP000689195"/>
    </source>
</evidence>
<organism evidence="3 4">
    <name type="scientific">Paramecium pentaurelia</name>
    <dbReference type="NCBI Taxonomy" id="43138"/>
    <lineage>
        <taxon>Eukaryota</taxon>
        <taxon>Sar</taxon>
        <taxon>Alveolata</taxon>
        <taxon>Ciliophora</taxon>
        <taxon>Intramacronucleata</taxon>
        <taxon>Oligohymenophorea</taxon>
        <taxon>Peniculida</taxon>
        <taxon>Parameciidae</taxon>
        <taxon>Paramecium</taxon>
    </lineage>
</organism>
<proteinExistence type="predicted"/>
<dbReference type="OrthoDB" id="8062037at2759"/>
<feature type="domain" description="RING-type" evidence="2">
    <location>
        <begin position="65"/>
        <end position="113"/>
    </location>
</feature>
<dbReference type="Pfam" id="PF17123">
    <property type="entry name" value="zf-RING_11"/>
    <property type="match status" value="1"/>
</dbReference>
<evidence type="ECO:0000256" key="1">
    <source>
        <dbReference type="PROSITE-ProRule" id="PRU00175"/>
    </source>
</evidence>
<keyword evidence="1" id="KW-0862">Zinc</keyword>
<dbReference type="GO" id="GO:0008270">
    <property type="term" value="F:zinc ion binding"/>
    <property type="evidence" value="ECO:0007669"/>
    <property type="project" value="UniProtKB-KW"/>
</dbReference>
<evidence type="ECO:0000313" key="3">
    <source>
        <dbReference type="EMBL" id="CAD8177738.1"/>
    </source>
</evidence>
<keyword evidence="1" id="KW-0479">Metal-binding</keyword>
<name>A0A8S1VIL4_9CILI</name>